<proteinExistence type="predicted"/>
<feature type="transmembrane region" description="Helical" evidence="1">
    <location>
        <begin position="112"/>
        <end position="131"/>
    </location>
</feature>
<reference evidence="2 3" key="1">
    <citation type="submission" date="2018-05" db="EMBL/GenBank/DDBJ databases">
        <authorList>
            <person name="Goeker M."/>
            <person name="Huntemann M."/>
            <person name="Clum A."/>
            <person name="Pillay M."/>
            <person name="Palaniappan K."/>
            <person name="Varghese N."/>
            <person name="Mikhailova N."/>
            <person name="Stamatis D."/>
            <person name="Reddy T."/>
            <person name="Daum C."/>
            <person name="Shapiro N."/>
            <person name="Ivanova N."/>
            <person name="Kyrpides N."/>
            <person name="Woyke T."/>
        </authorList>
    </citation>
    <scope>NUCLEOTIDE SEQUENCE [LARGE SCALE GENOMIC DNA]</scope>
    <source>
        <strain evidence="2 3">DSM 26524</strain>
    </source>
</reference>
<dbReference type="AlphaFoldDB" id="A0AB73SXS1"/>
<organism evidence="2 3">
    <name type="scientific">Murimonas intestini</name>
    <dbReference type="NCBI Taxonomy" id="1337051"/>
    <lineage>
        <taxon>Bacteria</taxon>
        <taxon>Bacillati</taxon>
        <taxon>Bacillota</taxon>
        <taxon>Clostridia</taxon>
        <taxon>Lachnospirales</taxon>
        <taxon>Lachnospiraceae</taxon>
        <taxon>Murimonas</taxon>
    </lineage>
</organism>
<feature type="transmembrane region" description="Helical" evidence="1">
    <location>
        <begin position="20"/>
        <end position="39"/>
    </location>
</feature>
<sequence>MILYTSDIESSKRRYARTSLCYLAVSVLCIVFSLVYEKFSYGEYSVFMRNMFLFPLLGGMLPAIILQLTGKTASVKRVSFNMWNAGIAVFVSGCLIKGVINISGRFTEYDKWYWIAGGGMLVLAAAVGLAGRHAACQGRDRRL</sequence>
<dbReference type="Proteomes" id="UP000245412">
    <property type="component" value="Unassembled WGS sequence"/>
</dbReference>
<keyword evidence="1" id="KW-0472">Membrane</keyword>
<accession>A0AB73SXS1</accession>
<gene>
    <name evidence="2" type="ORF">C7383_12216</name>
</gene>
<keyword evidence="1" id="KW-0812">Transmembrane</keyword>
<feature type="transmembrane region" description="Helical" evidence="1">
    <location>
        <begin position="51"/>
        <end position="70"/>
    </location>
</feature>
<keyword evidence="1" id="KW-1133">Transmembrane helix</keyword>
<feature type="transmembrane region" description="Helical" evidence="1">
    <location>
        <begin position="82"/>
        <end position="100"/>
    </location>
</feature>
<evidence type="ECO:0000313" key="3">
    <source>
        <dbReference type="Proteomes" id="UP000245412"/>
    </source>
</evidence>
<comment type="caution">
    <text evidence="2">The sequence shown here is derived from an EMBL/GenBank/DDBJ whole genome shotgun (WGS) entry which is preliminary data.</text>
</comment>
<evidence type="ECO:0008006" key="4">
    <source>
        <dbReference type="Google" id="ProtNLM"/>
    </source>
</evidence>
<evidence type="ECO:0000256" key="1">
    <source>
        <dbReference type="SAM" id="Phobius"/>
    </source>
</evidence>
<evidence type="ECO:0000313" key="2">
    <source>
        <dbReference type="EMBL" id="PWJ72102.1"/>
    </source>
</evidence>
<protein>
    <recommendedName>
        <fullName evidence="4">DUF805 domain-containing protein</fullName>
    </recommendedName>
</protein>
<dbReference type="EMBL" id="QGGY01000022">
    <property type="protein sequence ID" value="PWJ72102.1"/>
    <property type="molecule type" value="Genomic_DNA"/>
</dbReference>
<name>A0AB73SXS1_9FIRM</name>
<dbReference type="RefSeq" id="WP_109748730.1">
    <property type="nucleotide sequence ID" value="NZ_JANKBI010000029.1"/>
</dbReference>
<keyword evidence="3" id="KW-1185">Reference proteome</keyword>